<keyword evidence="3" id="KW-1185">Reference proteome</keyword>
<dbReference type="GO" id="GO:0003677">
    <property type="term" value="F:DNA binding"/>
    <property type="evidence" value="ECO:0007669"/>
    <property type="project" value="TreeGrafter"/>
</dbReference>
<evidence type="ECO:0000313" key="2">
    <source>
        <dbReference type="EMBL" id="GMF57632.1"/>
    </source>
</evidence>
<comment type="caution">
    <text evidence="2">The sequence shown here is derived from an EMBL/GenBank/DDBJ whole genome shotgun (WGS) entry which is preliminary data.</text>
</comment>
<protein>
    <submittedName>
        <fullName evidence="2">Unnamed protein product</fullName>
    </submittedName>
</protein>
<reference evidence="2" key="1">
    <citation type="submission" date="2023-04" db="EMBL/GenBank/DDBJ databases">
        <title>Phytophthora fragariaefolia NBRC 109709.</title>
        <authorList>
            <person name="Ichikawa N."/>
            <person name="Sato H."/>
            <person name="Tonouchi N."/>
        </authorList>
    </citation>
    <scope>NUCLEOTIDE SEQUENCE</scope>
    <source>
        <strain evidence="2">NBRC 109709</strain>
    </source>
</reference>
<proteinExistence type="predicted"/>
<accession>A0A9W6YAZ6</accession>
<evidence type="ECO:0000313" key="3">
    <source>
        <dbReference type="Proteomes" id="UP001165121"/>
    </source>
</evidence>
<dbReference type="Pfam" id="PF03184">
    <property type="entry name" value="DDE_1"/>
    <property type="match status" value="1"/>
</dbReference>
<dbReference type="InterPro" id="IPR050863">
    <property type="entry name" value="CenT-Element_Derived"/>
</dbReference>
<dbReference type="AlphaFoldDB" id="A0A9W6YAZ6"/>
<organism evidence="2 3">
    <name type="scientific">Phytophthora fragariaefolia</name>
    <dbReference type="NCBI Taxonomy" id="1490495"/>
    <lineage>
        <taxon>Eukaryota</taxon>
        <taxon>Sar</taxon>
        <taxon>Stramenopiles</taxon>
        <taxon>Oomycota</taxon>
        <taxon>Peronosporomycetes</taxon>
        <taxon>Peronosporales</taxon>
        <taxon>Peronosporaceae</taxon>
        <taxon>Phytophthora</taxon>
    </lineage>
</organism>
<dbReference type="PANTHER" id="PTHR19303:SF73">
    <property type="entry name" value="PROTEIN PDC2"/>
    <property type="match status" value="1"/>
</dbReference>
<gene>
    <name evidence="2" type="ORF">Pfra01_002463100</name>
</gene>
<sequence>MTTCRSLYSTRIREFDEDMKAAGRHILLLLDNASSHELSDESGELSNVTVRKLPPNTTSHVQPMDAGVIATLKSGYNEKHIELAINRVDPDMPDTTPDGKSIYHVEELQAMEWIKEAWAEVDATVIENCFRKAGVVFADDKENKAPPARRGGYLFGIYLRCE</sequence>
<dbReference type="GO" id="GO:0005634">
    <property type="term" value="C:nucleus"/>
    <property type="evidence" value="ECO:0007669"/>
    <property type="project" value="TreeGrafter"/>
</dbReference>
<dbReference type="Proteomes" id="UP001165121">
    <property type="component" value="Unassembled WGS sequence"/>
</dbReference>
<evidence type="ECO:0000259" key="1">
    <source>
        <dbReference type="Pfam" id="PF03184"/>
    </source>
</evidence>
<dbReference type="EMBL" id="BSXT01004379">
    <property type="protein sequence ID" value="GMF57632.1"/>
    <property type="molecule type" value="Genomic_DNA"/>
</dbReference>
<feature type="domain" description="DDE-1" evidence="1">
    <location>
        <begin position="13"/>
        <end position="130"/>
    </location>
</feature>
<dbReference type="OrthoDB" id="123883at2759"/>
<dbReference type="InterPro" id="IPR004875">
    <property type="entry name" value="DDE_SF_endonuclease_dom"/>
</dbReference>
<dbReference type="PANTHER" id="PTHR19303">
    <property type="entry name" value="TRANSPOSON"/>
    <property type="match status" value="1"/>
</dbReference>
<name>A0A9W6YAZ6_9STRA</name>